<protein>
    <submittedName>
        <fullName evidence="2">Uncharacterized protein</fullName>
    </submittedName>
</protein>
<keyword evidence="1" id="KW-0472">Membrane</keyword>
<dbReference type="RefSeq" id="WP_089866838.1">
    <property type="nucleotide sequence ID" value="NZ_FOTC01000001.1"/>
</dbReference>
<reference evidence="3" key="1">
    <citation type="submission" date="2016-10" db="EMBL/GenBank/DDBJ databases">
        <authorList>
            <person name="Varghese N."/>
            <person name="Submissions S."/>
        </authorList>
    </citation>
    <scope>NUCLEOTIDE SEQUENCE [LARGE SCALE GENOMIC DNA]</scope>
    <source>
        <strain evidence="3">CGMCC 1.7738</strain>
    </source>
</reference>
<feature type="transmembrane region" description="Helical" evidence="1">
    <location>
        <begin position="12"/>
        <end position="30"/>
    </location>
</feature>
<keyword evidence="1" id="KW-0812">Transmembrane</keyword>
<dbReference type="EMBL" id="FOTC01000001">
    <property type="protein sequence ID" value="SFK79871.1"/>
    <property type="molecule type" value="Genomic_DNA"/>
</dbReference>
<sequence length="117" mass="12428">MTDGDDRQYRRPRAILCLVVALFSATVFLLHVEPPYVRGVVVSLVLGVWGVGDLLQPQIARWLDSATARTTGLFWVAVGVGLGTGSVLASTIINKLGWGVLLGAGVVVYGMFVAVTD</sequence>
<dbReference type="Proteomes" id="UP000199607">
    <property type="component" value="Unassembled WGS sequence"/>
</dbReference>
<dbReference type="InterPro" id="IPR036259">
    <property type="entry name" value="MFS_trans_sf"/>
</dbReference>
<dbReference type="AlphaFoldDB" id="A0A1I4CIU0"/>
<evidence type="ECO:0000313" key="3">
    <source>
        <dbReference type="Proteomes" id="UP000199607"/>
    </source>
</evidence>
<evidence type="ECO:0000256" key="1">
    <source>
        <dbReference type="SAM" id="Phobius"/>
    </source>
</evidence>
<keyword evidence="3" id="KW-1185">Reference proteome</keyword>
<gene>
    <name evidence="2" type="ORF">SAMN04487950_1145</name>
</gene>
<dbReference type="STRING" id="553466.SAMN04487950_1145"/>
<feature type="transmembrane region" description="Helical" evidence="1">
    <location>
        <begin position="96"/>
        <end position="115"/>
    </location>
</feature>
<organism evidence="2 3">
    <name type="scientific">Halogranum rubrum</name>
    <dbReference type="NCBI Taxonomy" id="553466"/>
    <lineage>
        <taxon>Archaea</taxon>
        <taxon>Methanobacteriati</taxon>
        <taxon>Methanobacteriota</taxon>
        <taxon>Stenosarchaea group</taxon>
        <taxon>Halobacteria</taxon>
        <taxon>Halobacteriales</taxon>
        <taxon>Haloferacaceae</taxon>
    </lineage>
</organism>
<proteinExistence type="predicted"/>
<keyword evidence="1" id="KW-1133">Transmembrane helix</keyword>
<name>A0A1I4CIU0_9EURY</name>
<accession>A0A1I4CIU0</accession>
<evidence type="ECO:0000313" key="2">
    <source>
        <dbReference type="EMBL" id="SFK79871.1"/>
    </source>
</evidence>
<dbReference type="SUPFAM" id="SSF103473">
    <property type="entry name" value="MFS general substrate transporter"/>
    <property type="match status" value="1"/>
</dbReference>
<feature type="transmembrane region" description="Helical" evidence="1">
    <location>
        <begin position="36"/>
        <end position="55"/>
    </location>
</feature>
<feature type="transmembrane region" description="Helical" evidence="1">
    <location>
        <begin position="67"/>
        <end position="90"/>
    </location>
</feature>